<dbReference type="InterPro" id="IPR000014">
    <property type="entry name" value="PAS"/>
</dbReference>
<dbReference type="InterPro" id="IPR006054">
    <property type="entry name" value="DnaQ"/>
</dbReference>
<organism evidence="3 4">
    <name type="scientific">Thermosulfuriphilus ammonigenes</name>
    <dbReference type="NCBI Taxonomy" id="1936021"/>
    <lineage>
        <taxon>Bacteria</taxon>
        <taxon>Pseudomonadati</taxon>
        <taxon>Thermodesulfobacteriota</taxon>
        <taxon>Thermodesulfobacteria</taxon>
        <taxon>Thermodesulfobacteriales</taxon>
        <taxon>Thermodesulfobacteriaceae</taxon>
        <taxon>Thermosulfuriphilus</taxon>
    </lineage>
</organism>
<dbReference type="EMBL" id="CP048877">
    <property type="protein sequence ID" value="QIJ71220.1"/>
    <property type="molecule type" value="Genomic_DNA"/>
</dbReference>
<reference evidence="3 4" key="1">
    <citation type="submission" date="2020-02" db="EMBL/GenBank/DDBJ databases">
        <title>Genome analysis of Thermosulfuriphilus ammonigenes ST65T, an anaerobic thermophilic chemolithoautotrophic bacterium isolated from a deep-sea hydrothermal vent.</title>
        <authorList>
            <person name="Slobodkina G."/>
            <person name="Allioux M."/>
            <person name="Merkel A."/>
            <person name="Alain K."/>
            <person name="Jebbar M."/>
            <person name="Slobodkin A."/>
        </authorList>
    </citation>
    <scope>NUCLEOTIDE SEQUENCE [LARGE SCALE GENOMIC DNA]</scope>
    <source>
        <strain evidence="3 4">ST65</strain>
    </source>
</reference>
<dbReference type="Proteomes" id="UP000502179">
    <property type="component" value="Chromosome"/>
</dbReference>
<proteinExistence type="predicted"/>
<dbReference type="PANTHER" id="PTHR30231:SF41">
    <property type="entry name" value="DNA POLYMERASE III SUBUNIT EPSILON"/>
    <property type="match status" value="1"/>
</dbReference>
<dbReference type="GO" id="GO:0003677">
    <property type="term" value="F:DNA binding"/>
    <property type="evidence" value="ECO:0007669"/>
    <property type="project" value="InterPro"/>
</dbReference>
<dbReference type="CDD" id="cd06127">
    <property type="entry name" value="DEDDh"/>
    <property type="match status" value="1"/>
</dbReference>
<dbReference type="GO" id="GO:0008408">
    <property type="term" value="F:3'-5' exonuclease activity"/>
    <property type="evidence" value="ECO:0007669"/>
    <property type="project" value="TreeGrafter"/>
</dbReference>
<dbReference type="SUPFAM" id="SSF53098">
    <property type="entry name" value="Ribonuclease H-like"/>
    <property type="match status" value="1"/>
</dbReference>
<keyword evidence="4" id="KW-1185">Reference proteome</keyword>
<dbReference type="PROSITE" id="PS50112">
    <property type="entry name" value="PAS"/>
    <property type="match status" value="1"/>
</dbReference>
<dbReference type="FunFam" id="3.30.420.10:FF:000045">
    <property type="entry name" value="3'-5' exonuclease DinG"/>
    <property type="match status" value="1"/>
</dbReference>
<dbReference type="PANTHER" id="PTHR30231">
    <property type="entry name" value="DNA POLYMERASE III SUBUNIT EPSILON"/>
    <property type="match status" value="1"/>
</dbReference>
<dbReference type="Gene3D" id="3.30.450.20">
    <property type="entry name" value="PAS domain"/>
    <property type="match status" value="1"/>
</dbReference>
<protein>
    <submittedName>
        <fullName evidence="3">PAS domain-containing protein</fullName>
    </submittedName>
</protein>
<evidence type="ECO:0000256" key="2">
    <source>
        <dbReference type="ARBA" id="ARBA00026073"/>
    </source>
</evidence>
<comment type="subunit">
    <text evidence="2">DNA polymerase III contains a core (composed of alpha, epsilon and theta chains) that associates with a tau subunit. This core dimerizes to form the POLIII' complex. PolIII' associates with the gamma complex (composed of gamma, delta, delta', psi and chi chains) and with the beta chain to form the complete DNA polymerase III complex.</text>
</comment>
<accession>A0A6G7PUC5</accession>
<dbReference type="InterPro" id="IPR012337">
    <property type="entry name" value="RNaseH-like_sf"/>
</dbReference>
<dbReference type="GO" id="GO:0005829">
    <property type="term" value="C:cytosol"/>
    <property type="evidence" value="ECO:0007669"/>
    <property type="project" value="TreeGrafter"/>
</dbReference>
<evidence type="ECO:0000313" key="4">
    <source>
        <dbReference type="Proteomes" id="UP000502179"/>
    </source>
</evidence>
<dbReference type="GO" id="GO:0003887">
    <property type="term" value="F:DNA-directed DNA polymerase activity"/>
    <property type="evidence" value="ECO:0007669"/>
    <property type="project" value="InterPro"/>
</dbReference>
<dbReference type="InterPro" id="IPR035965">
    <property type="entry name" value="PAS-like_dom_sf"/>
</dbReference>
<dbReference type="Pfam" id="PF00929">
    <property type="entry name" value="RNase_T"/>
    <property type="match status" value="1"/>
</dbReference>
<sequence>MWPSGIKLRTAFLILWLGGVLGAFWIGFIWLFHQIQVREEIPFYFLVFGFAYTFWLLFLMMLIYTYPLREIRRLAKEAEILVMENAPDLVPEGPVTLHSLEALAEHLQRLGTAFRKRALELEHLVEEATRRLELEKNALALILRSLAEAVLVISRDFRIVLINPAAIRLFGEDKAFLGGSALTIFDQKLLTDLLLNLEKSPQNCRPISWKELKGWACLMQDDSGRTLGIVMTFQSPSGPSCLRAPKEGPEEDLSSLTITEAPKAWRPVAFDFDLFAAGHLTEVNRKKNLRELSYTVFDTETTGLEPSRGDRIVAIGAVRIERGKILREAIFHTLVNPQRPIPRSATKIHGITDEMVRDRPSLAEVLPRFLAFCQGTVLVAHNAAFDLKFLELEAERQGLKLDFPVVDTLLISYGLFEEFPGHNLDDIAQRLGITVAGLHSALGDAFLTAEIFLRFIPYLERRGVHTLEDLFDFCRKMYSIRRLQRKF</sequence>
<dbReference type="InterPro" id="IPR036397">
    <property type="entry name" value="RNaseH_sf"/>
</dbReference>
<name>A0A6G7PUC5_9BACT</name>
<dbReference type="SMART" id="SM00091">
    <property type="entry name" value="PAS"/>
    <property type="match status" value="1"/>
</dbReference>
<dbReference type="RefSeq" id="WP_166031442.1">
    <property type="nucleotide sequence ID" value="NZ_CP048877.1"/>
</dbReference>
<evidence type="ECO:0000313" key="3">
    <source>
        <dbReference type="EMBL" id="QIJ71220.1"/>
    </source>
</evidence>
<dbReference type="AlphaFoldDB" id="A0A6G7PUC5"/>
<dbReference type="Gene3D" id="3.30.420.10">
    <property type="entry name" value="Ribonuclease H-like superfamily/Ribonuclease H"/>
    <property type="match status" value="1"/>
</dbReference>
<dbReference type="Pfam" id="PF13188">
    <property type="entry name" value="PAS_8"/>
    <property type="match status" value="1"/>
</dbReference>
<dbReference type="SMART" id="SM00479">
    <property type="entry name" value="EXOIII"/>
    <property type="match status" value="1"/>
</dbReference>
<gene>
    <name evidence="3" type="ORF">G4V39_02520</name>
</gene>
<comment type="function">
    <text evidence="1">DNA polymerase III is a complex, multichain enzyme responsible for most of the replicative synthesis in bacteria. The epsilon subunit contain the editing function and is a proofreading 3'-5' exonuclease.</text>
</comment>
<dbReference type="GO" id="GO:0045004">
    <property type="term" value="P:DNA replication proofreading"/>
    <property type="evidence" value="ECO:0007669"/>
    <property type="project" value="TreeGrafter"/>
</dbReference>
<dbReference type="KEGG" id="tav:G4V39_02520"/>
<dbReference type="NCBIfam" id="TIGR00573">
    <property type="entry name" value="dnaq"/>
    <property type="match status" value="1"/>
</dbReference>
<dbReference type="SUPFAM" id="SSF55785">
    <property type="entry name" value="PYP-like sensor domain (PAS domain)"/>
    <property type="match status" value="1"/>
</dbReference>
<evidence type="ECO:0000256" key="1">
    <source>
        <dbReference type="ARBA" id="ARBA00025483"/>
    </source>
</evidence>
<dbReference type="InterPro" id="IPR013520">
    <property type="entry name" value="Ribonucl_H"/>
</dbReference>